<keyword evidence="2 5" id="KW-0853">WD repeat</keyword>
<dbReference type="SUPFAM" id="SSF50978">
    <property type="entry name" value="WD40 repeat-like"/>
    <property type="match status" value="1"/>
</dbReference>
<feature type="repeat" description="WD" evidence="5">
    <location>
        <begin position="181"/>
        <end position="222"/>
    </location>
</feature>
<comment type="caution">
    <text evidence="7">The sequence shown here is derived from an EMBL/GenBank/DDBJ whole genome shotgun (WGS) entry which is preliminary data.</text>
</comment>
<feature type="repeat" description="WD" evidence="5">
    <location>
        <begin position="228"/>
        <end position="261"/>
    </location>
</feature>
<dbReference type="PROSITE" id="PS00678">
    <property type="entry name" value="WD_REPEATS_1"/>
    <property type="match status" value="2"/>
</dbReference>
<dbReference type="Pfam" id="PF00400">
    <property type="entry name" value="WD40"/>
    <property type="match status" value="3"/>
</dbReference>
<evidence type="ECO:0000256" key="2">
    <source>
        <dbReference type="ARBA" id="ARBA00022574"/>
    </source>
</evidence>
<dbReference type="PRINTS" id="PR00320">
    <property type="entry name" value="GPROTEINBRPT"/>
</dbReference>
<evidence type="ECO:0000256" key="1">
    <source>
        <dbReference type="ARBA" id="ARBA00022540"/>
    </source>
</evidence>
<dbReference type="AlphaFoldDB" id="A0A8J4T1M8"/>
<keyword evidence="4" id="KW-0648">Protein biosynthesis</keyword>
<dbReference type="Pfam" id="PF08662">
    <property type="entry name" value="eIF2A"/>
    <property type="match status" value="1"/>
</dbReference>
<dbReference type="InterPro" id="IPR013979">
    <property type="entry name" value="TIF_beta_prop-like"/>
</dbReference>
<dbReference type="Proteomes" id="UP000748531">
    <property type="component" value="Unassembled WGS sequence"/>
</dbReference>
<dbReference type="InterPro" id="IPR019775">
    <property type="entry name" value="WD40_repeat_CS"/>
</dbReference>
<feature type="repeat" description="WD" evidence="5">
    <location>
        <begin position="12"/>
        <end position="53"/>
    </location>
</feature>
<dbReference type="InterPro" id="IPR015943">
    <property type="entry name" value="WD40/YVTN_repeat-like_dom_sf"/>
</dbReference>
<dbReference type="OrthoDB" id="538223at2759"/>
<dbReference type="PROSITE" id="PS50082">
    <property type="entry name" value="WD_REPEATS_2"/>
    <property type="match status" value="3"/>
</dbReference>
<dbReference type="EMBL" id="LUCH01008457">
    <property type="protein sequence ID" value="KAF5396331.1"/>
    <property type="molecule type" value="Genomic_DNA"/>
</dbReference>
<reference evidence="7" key="1">
    <citation type="submission" date="2019-05" db="EMBL/GenBank/DDBJ databases">
        <title>Annotation for the trematode Paragonimus heterotremus.</title>
        <authorList>
            <person name="Choi Y.-J."/>
        </authorList>
    </citation>
    <scope>NUCLEOTIDE SEQUENCE</scope>
    <source>
        <strain evidence="7">LC</strain>
    </source>
</reference>
<protein>
    <recommendedName>
        <fullName evidence="6">Translation initiation factor beta propellor-like domain-containing protein</fullName>
    </recommendedName>
</protein>
<dbReference type="InterPro" id="IPR036322">
    <property type="entry name" value="WD40_repeat_dom_sf"/>
</dbReference>
<dbReference type="SMART" id="SM00320">
    <property type="entry name" value="WD40"/>
    <property type="match status" value="7"/>
</dbReference>
<gene>
    <name evidence="7" type="ORF">PHET_10940</name>
</gene>
<evidence type="ECO:0000256" key="4">
    <source>
        <dbReference type="ARBA" id="ARBA00022917"/>
    </source>
</evidence>
<evidence type="ECO:0000313" key="7">
    <source>
        <dbReference type="EMBL" id="KAF5396331.1"/>
    </source>
</evidence>
<proteinExistence type="predicted"/>
<dbReference type="PANTHER" id="PTHR45048">
    <property type="match status" value="1"/>
</dbReference>
<keyword evidence="8" id="KW-1185">Reference proteome</keyword>
<evidence type="ECO:0000256" key="5">
    <source>
        <dbReference type="PROSITE-ProRule" id="PRU00221"/>
    </source>
</evidence>
<dbReference type="PANTHER" id="PTHR45048:SF1">
    <property type="entry name" value="WD REPEAT-CONTAINING PROTEIN 88"/>
    <property type="match status" value="1"/>
</dbReference>
<evidence type="ECO:0000259" key="6">
    <source>
        <dbReference type="Pfam" id="PF08662"/>
    </source>
</evidence>
<keyword evidence="1" id="KW-0396">Initiation factor</keyword>
<dbReference type="PROSITE" id="PS50294">
    <property type="entry name" value="WD_REPEATS_REGION"/>
    <property type="match status" value="3"/>
</dbReference>
<name>A0A8J4T1M8_9TREM</name>
<organism evidence="7 8">
    <name type="scientific">Paragonimus heterotremus</name>
    <dbReference type="NCBI Taxonomy" id="100268"/>
    <lineage>
        <taxon>Eukaryota</taxon>
        <taxon>Metazoa</taxon>
        <taxon>Spiralia</taxon>
        <taxon>Lophotrochozoa</taxon>
        <taxon>Platyhelminthes</taxon>
        <taxon>Trematoda</taxon>
        <taxon>Digenea</taxon>
        <taxon>Plagiorchiida</taxon>
        <taxon>Troglotremata</taxon>
        <taxon>Troglotrematidae</taxon>
        <taxon>Paragonimus</taxon>
    </lineage>
</organism>
<keyword evidence="3" id="KW-0677">Repeat</keyword>
<evidence type="ECO:0000313" key="8">
    <source>
        <dbReference type="Proteomes" id="UP000748531"/>
    </source>
</evidence>
<evidence type="ECO:0000256" key="3">
    <source>
        <dbReference type="ARBA" id="ARBA00022737"/>
    </source>
</evidence>
<dbReference type="GO" id="GO:0003743">
    <property type="term" value="F:translation initiation factor activity"/>
    <property type="evidence" value="ECO:0007669"/>
    <property type="project" value="UniProtKB-KW"/>
</dbReference>
<accession>A0A8J4T1M8</accession>
<dbReference type="CDD" id="cd00200">
    <property type="entry name" value="WD40"/>
    <property type="match status" value="1"/>
</dbReference>
<dbReference type="Gene3D" id="2.130.10.10">
    <property type="entry name" value="YVTN repeat-like/Quinoprotein amine dehydrogenase"/>
    <property type="match status" value="2"/>
</dbReference>
<feature type="domain" description="Translation initiation factor beta propellor-like" evidence="6">
    <location>
        <begin position="73"/>
        <end position="164"/>
    </location>
</feature>
<dbReference type="InterPro" id="IPR020472">
    <property type="entry name" value="WD40_PAC1"/>
</dbReference>
<sequence>MLCSEDSNDLLFQGHTDAVTRAKWMNDGLCIVSVSYDRTMRIWDSQTSEQRACIRPHETHITTAAISLDDQKIASGAMDHYMYLFDSRTLLKTFAVRQGGPVTDLIFDNTGQLIATVTDISCELAIWDCRSQERSFILKEVHRTTPTSCRFTPDNRCVITTSTDGSTKCIDIRNSRTLITLRDHKHAVSSASVTKDGKLLVTTSWDRTILLYDLQTGNYRVTGPQTLTGSHSGSINCSDIDDNGMTLITGGMDKLIVIWDLCKGHRAMYLKGHEDWVLDVGLSTDGRDVLSASKVGYDFSDIICKRIKPFANGALNLGKECQQEDTPIKTARQENASAPPARKCLHRLTPNNRAEGQNVSSVDSTQIQFSIHRDRAKREKNECVQCQSQ</sequence>
<dbReference type="InterPro" id="IPR001680">
    <property type="entry name" value="WD40_rpt"/>
</dbReference>